<proteinExistence type="predicted"/>
<name>A0ABS9KK84_9BACT</name>
<reference evidence="1" key="1">
    <citation type="submission" date="2022-01" db="EMBL/GenBank/DDBJ databases">
        <authorList>
            <person name="Jo J.-H."/>
            <person name="Im W.-T."/>
        </authorList>
    </citation>
    <scope>NUCLEOTIDE SEQUENCE</scope>
    <source>
        <strain evidence="1">NA20</strain>
    </source>
</reference>
<protein>
    <submittedName>
        <fullName evidence="1">ATP-binding protein</fullName>
    </submittedName>
</protein>
<keyword evidence="1" id="KW-0067">ATP-binding</keyword>
<comment type="caution">
    <text evidence="1">The sequence shown here is derived from an EMBL/GenBank/DDBJ whole genome shotgun (WGS) entry which is preliminary data.</text>
</comment>
<sequence>MTKRIFTIWGRSGVGKTTTLKLIAKEIQRSFFHAKSNMELDPLPHGDIVTVITITLPERSVKIGITSKGDPNTDLRVRLEELASTDCDIIFCATRTSGTTVEDVEEIEKKYGFRAIWVTTYQNGHTEEQSALNQQSAEELVRLMRFTCNL</sequence>
<dbReference type="InterPro" id="IPR027417">
    <property type="entry name" value="P-loop_NTPase"/>
</dbReference>
<evidence type="ECO:0000313" key="1">
    <source>
        <dbReference type="EMBL" id="MCG2612734.1"/>
    </source>
</evidence>
<dbReference type="RefSeq" id="WP_237867963.1">
    <property type="nucleotide sequence ID" value="NZ_JAKLTR010000001.1"/>
</dbReference>
<gene>
    <name evidence="1" type="ORF">LZZ85_00520</name>
</gene>
<dbReference type="Proteomes" id="UP001165367">
    <property type="component" value="Unassembled WGS sequence"/>
</dbReference>
<evidence type="ECO:0000313" key="2">
    <source>
        <dbReference type="Proteomes" id="UP001165367"/>
    </source>
</evidence>
<dbReference type="GO" id="GO:0005524">
    <property type="term" value="F:ATP binding"/>
    <property type="evidence" value="ECO:0007669"/>
    <property type="project" value="UniProtKB-KW"/>
</dbReference>
<organism evidence="1 2">
    <name type="scientific">Terrimonas ginsenosidimutans</name>
    <dbReference type="NCBI Taxonomy" id="2908004"/>
    <lineage>
        <taxon>Bacteria</taxon>
        <taxon>Pseudomonadati</taxon>
        <taxon>Bacteroidota</taxon>
        <taxon>Chitinophagia</taxon>
        <taxon>Chitinophagales</taxon>
        <taxon>Chitinophagaceae</taxon>
        <taxon>Terrimonas</taxon>
    </lineage>
</organism>
<dbReference type="Gene3D" id="3.40.50.300">
    <property type="entry name" value="P-loop containing nucleotide triphosphate hydrolases"/>
    <property type="match status" value="1"/>
</dbReference>
<dbReference type="SUPFAM" id="SSF52540">
    <property type="entry name" value="P-loop containing nucleoside triphosphate hydrolases"/>
    <property type="match status" value="1"/>
</dbReference>
<keyword evidence="1" id="KW-0547">Nucleotide-binding</keyword>
<keyword evidence="2" id="KW-1185">Reference proteome</keyword>
<accession>A0ABS9KK84</accession>
<dbReference type="EMBL" id="JAKLTR010000001">
    <property type="protein sequence ID" value="MCG2612734.1"/>
    <property type="molecule type" value="Genomic_DNA"/>
</dbReference>